<comment type="caution">
    <text evidence="6">The sequence shown here is derived from an EMBL/GenBank/DDBJ whole genome shotgun (WGS) entry which is preliminary data.</text>
</comment>
<protein>
    <submittedName>
        <fullName evidence="6">TetR family transcriptional regulator</fullName>
    </submittedName>
</protein>
<evidence type="ECO:0000313" key="6">
    <source>
        <dbReference type="EMBL" id="RYC14001.1"/>
    </source>
</evidence>
<dbReference type="PANTHER" id="PTHR47506:SF7">
    <property type="entry name" value="TRANSCRIPTIONAL REGULATORY PROTEIN"/>
    <property type="match status" value="1"/>
</dbReference>
<dbReference type="SUPFAM" id="SSF46689">
    <property type="entry name" value="Homeodomain-like"/>
    <property type="match status" value="1"/>
</dbReference>
<feature type="domain" description="HTH tetR-type" evidence="5">
    <location>
        <begin position="10"/>
        <end position="70"/>
    </location>
</feature>
<evidence type="ECO:0000256" key="3">
    <source>
        <dbReference type="ARBA" id="ARBA00023163"/>
    </source>
</evidence>
<keyword evidence="7" id="KW-1185">Reference proteome</keyword>
<dbReference type="InterPro" id="IPR009057">
    <property type="entry name" value="Homeodomain-like_sf"/>
</dbReference>
<dbReference type="EMBL" id="SDVB01000216">
    <property type="protein sequence ID" value="RYC14001.1"/>
    <property type="molecule type" value="Genomic_DNA"/>
</dbReference>
<dbReference type="Proteomes" id="UP000291088">
    <property type="component" value="Unassembled WGS sequence"/>
</dbReference>
<dbReference type="AlphaFoldDB" id="A0A4Q2T7M3"/>
<keyword evidence="1" id="KW-0805">Transcription regulation</keyword>
<reference evidence="6 7" key="1">
    <citation type="submission" date="2019-01" db="EMBL/GenBank/DDBJ databases">
        <authorList>
            <person name="Deng T."/>
        </authorList>
    </citation>
    <scope>NUCLEOTIDE SEQUENCE [LARGE SCALE GENOMIC DNA]</scope>
    <source>
        <strain evidence="6 7">F8825</strain>
    </source>
</reference>
<evidence type="ECO:0000256" key="4">
    <source>
        <dbReference type="PROSITE-ProRule" id="PRU00335"/>
    </source>
</evidence>
<dbReference type="OrthoDB" id="9798857at2"/>
<proteinExistence type="predicted"/>
<dbReference type="PRINTS" id="PR00455">
    <property type="entry name" value="HTHTETR"/>
</dbReference>
<feature type="DNA-binding region" description="H-T-H motif" evidence="4">
    <location>
        <begin position="33"/>
        <end position="52"/>
    </location>
</feature>
<name>A0A4Q2T7M3_9HYPH</name>
<keyword evidence="2 4" id="KW-0238">DNA-binding</keyword>
<gene>
    <name evidence="6" type="ORF">EUU22_10795</name>
</gene>
<dbReference type="Gene3D" id="1.10.10.60">
    <property type="entry name" value="Homeodomain-like"/>
    <property type="match status" value="1"/>
</dbReference>
<keyword evidence="3" id="KW-0804">Transcription</keyword>
<dbReference type="PANTHER" id="PTHR47506">
    <property type="entry name" value="TRANSCRIPTIONAL REGULATORY PROTEIN"/>
    <property type="match status" value="1"/>
</dbReference>
<dbReference type="InterPro" id="IPR001647">
    <property type="entry name" value="HTH_TetR"/>
</dbReference>
<sequence length="129" mass="13967">MGRMSREETAQTRARIIEVAAGMFRENGIAATAVADVMKAAGLTHGGFYRHFASKDNLVAAAISHAVSTLLIDLKKAKGHEAKTNAVLSYIDRYLSDEHVGNPATAAACRARSRSTTFVTPDFECARRR</sequence>
<evidence type="ECO:0000313" key="7">
    <source>
        <dbReference type="Proteomes" id="UP000291088"/>
    </source>
</evidence>
<dbReference type="Pfam" id="PF00440">
    <property type="entry name" value="TetR_N"/>
    <property type="match status" value="1"/>
</dbReference>
<dbReference type="PROSITE" id="PS50977">
    <property type="entry name" value="HTH_TETR_2"/>
    <property type="match status" value="1"/>
</dbReference>
<evidence type="ECO:0000256" key="1">
    <source>
        <dbReference type="ARBA" id="ARBA00023015"/>
    </source>
</evidence>
<accession>A0A4Q2T7M3</accession>
<evidence type="ECO:0000259" key="5">
    <source>
        <dbReference type="PROSITE" id="PS50977"/>
    </source>
</evidence>
<dbReference type="Gene3D" id="1.10.357.10">
    <property type="entry name" value="Tetracycline Repressor, domain 2"/>
    <property type="match status" value="1"/>
</dbReference>
<dbReference type="GO" id="GO:0003677">
    <property type="term" value="F:DNA binding"/>
    <property type="evidence" value="ECO:0007669"/>
    <property type="project" value="UniProtKB-UniRule"/>
</dbReference>
<organism evidence="6 7">
    <name type="scientific">Ciceribacter ferrooxidans</name>
    <dbReference type="NCBI Taxonomy" id="2509717"/>
    <lineage>
        <taxon>Bacteria</taxon>
        <taxon>Pseudomonadati</taxon>
        <taxon>Pseudomonadota</taxon>
        <taxon>Alphaproteobacteria</taxon>
        <taxon>Hyphomicrobiales</taxon>
        <taxon>Rhizobiaceae</taxon>
        <taxon>Ciceribacter</taxon>
    </lineage>
</organism>
<evidence type="ECO:0000256" key="2">
    <source>
        <dbReference type="ARBA" id="ARBA00023125"/>
    </source>
</evidence>